<name>A0A2P1GNZ7_9ORTO</name>
<dbReference type="PROSITE" id="PS50525">
    <property type="entry name" value="RDRP_SSRNA_NEG_SEG"/>
    <property type="match status" value="1"/>
</dbReference>
<dbReference type="InterPro" id="IPR001407">
    <property type="entry name" value="RNA_pol_PB1_influenza"/>
</dbReference>
<evidence type="ECO:0000256" key="4">
    <source>
        <dbReference type="ARBA" id="ARBA00022679"/>
    </source>
</evidence>
<evidence type="ECO:0000256" key="6">
    <source>
        <dbReference type="ARBA" id="ARBA00022741"/>
    </source>
</evidence>
<dbReference type="GO" id="GO:0003968">
    <property type="term" value="F:RNA-directed RNA polymerase activity"/>
    <property type="evidence" value="ECO:0007669"/>
    <property type="project" value="UniProtKB-KW"/>
</dbReference>
<reference evidence="11" key="1">
    <citation type="journal article" date="2018" name="Nature">
        <title>The evolutionary history of vertebrate RNA viruses.</title>
        <authorList>
            <person name="Shi M."/>
            <person name="Lin X.D."/>
            <person name="Chen X."/>
            <person name="Tian J.H."/>
            <person name="Chen L.J."/>
            <person name="Li K."/>
            <person name="Wang W."/>
            <person name="Eden J.S."/>
            <person name="Shen J.J."/>
            <person name="Liu L."/>
            <person name="Holmes E.C."/>
            <person name="Zhang Y.Z."/>
        </authorList>
    </citation>
    <scope>NUCLEOTIDE SEQUENCE</scope>
    <source>
        <strain evidence="11">WHHM46916</strain>
    </source>
</reference>
<evidence type="ECO:0000256" key="2">
    <source>
        <dbReference type="ARBA" id="ARBA00020035"/>
    </source>
</evidence>
<dbReference type="GO" id="GO:0000166">
    <property type="term" value="F:nucleotide binding"/>
    <property type="evidence" value="ECO:0007669"/>
    <property type="project" value="UniProtKB-KW"/>
</dbReference>
<keyword evidence="4" id="KW-0808">Transferase</keyword>
<dbReference type="EC" id="2.7.7.48" evidence="1 8"/>
<evidence type="ECO:0000256" key="3">
    <source>
        <dbReference type="ARBA" id="ARBA00022484"/>
    </source>
</evidence>
<proteinExistence type="predicted"/>
<dbReference type="InterPro" id="IPR007099">
    <property type="entry name" value="RNA-dir_pol_NSvirus"/>
</dbReference>
<feature type="domain" description="RdRp catalytic" evidence="10">
    <location>
        <begin position="289"/>
        <end position="486"/>
    </location>
</feature>
<evidence type="ECO:0000256" key="7">
    <source>
        <dbReference type="ARBA" id="ARBA00022953"/>
    </source>
</evidence>
<dbReference type="Pfam" id="PF00602">
    <property type="entry name" value="Flu_PB1"/>
    <property type="match status" value="1"/>
</dbReference>
<evidence type="ECO:0000259" key="10">
    <source>
        <dbReference type="PROSITE" id="PS50525"/>
    </source>
</evidence>
<keyword evidence="9" id="KW-0175">Coiled coil</keyword>
<evidence type="ECO:0000256" key="9">
    <source>
        <dbReference type="SAM" id="Coils"/>
    </source>
</evidence>
<dbReference type="EMBL" id="MG600045">
    <property type="protein sequence ID" value="AVM87629.1"/>
    <property type="molecule type" value="Viral_cRNA"/>
</dbReference>
<evidence type="ECO:0000256" key="8">
    <source>
        <dbReference type="RuleBase" id="RU004330"/>
    </source>
</evidence>
<organism evidence="11">
    <name type="scientific">Wuhan asiatic toad influenza virus</name>
    <dbReference type="NCBI Taxonomy" id="2116482"/>
    <lineage>
        <taxon>Viruses</taxon>
        <taxon>Riboviria</taxon>
        <taxon>Orthornavirae</taxon>
        <taxon>Negarnaviricota</taxon>
        <taxon>Polyploviricotina</taxon>
        <taxon>Insthoviricetes</taxon>
        <taxon>Articulavirales</taxon>
        <taxon>Orthomyxoviridae</taxon>
    </lineage>
</organism>
<keyword evidence="5" id="KW-0548">Nucleotidyltransferase</keyword>
<dbReference type="Gene3D" id="6.10.140.720">
    <property type="match status" value="1"/>
</dbReference>
<evidence type="ECO:0000313" key="11">
    <source>
        <dbReference type="EMBL" id="AVM87629.1"/>
    </source>
</evidence>
<keyword evidence="6" id="KW-0547">Nucleotide-binding</keyword>
<evidence type="ECO:0000256" key="1">
    <source>
        <dbReference type="ARBA" id="ARBA00012494"/>
    </source>
</evidence>
<comment type="catalytic activity">
    <reaction evidence="8">
        <text>RNA(n) + a ribonucleoside 5'-triphosphate = RNA(n+1) + diphosphate</text>
        <dbReference type="Rhea" id="RHEA:21248"/>
        <dbReference type="Rhea" id="RHEA-COMP:14527"/>
        <dbReference type="Rhea" id="RHEA-COMP:17342"/>
        <dbReference type="ChEBI" id="CHEBI:33019"/>
        <dbReference type="ChEBI" id="CHEBI:61557"/>
        <dbReference type="ChEBI" id="CHEBI:140395"/>
        <dbReference type="EC" id="2.7.7.48"/>
    </reaction>
</comment>
<keyword evidence="3 8" id="KW-0696">RNA-directed RNA polymerase</keyword>
<dbReference type="GO" id="GO:0039694">
    <property type="term" value="P:viral RNA genome replication"/>
    <property type="evidence" value="ECO:0007669"/>
    <property type="project" value="InterPro"/>
</dbReference>
<protein>
    <recommendedName>
        <fullName evidence="2 8">RNA-directed RNA polymerase catalytic subunit</fullName>
        <ecNumber evidence="1 8">2.7.7.48</ecNumber>
    </recommendedName>
</protein>
<dbReference type="GO" id="GO:0003723">
    <property type="term" value="F:RNA binding"/>
    <property type="evidence" value="ECO:0007669"/>
    <property type="project" value="InterPro"/>
</dbReference>
<accession>A0A2P1GNZ7</accession>
<keyword evidence="7" id="KW-0693">Viral RNA replication</keyword>
<evidence type="ECO:0000256" key="5">
    <source>
        <dbReference type="ARBA" id="ARBA00022695"/>
    </source>
</evidence>
<feature type="coiled-coil region" evidence="9">
    <location>
        <begin position="372"/>
        <end position="399"/>
    </location>
</feature>
<sequence>MANINPFSIWKNLPLQQVVSMTYPYTGCPPYSHGSGTGYSLETCDRTLKYSKDGEKSTSGVTGCHLIQPCGVLKLQTEDPTPYSNPYVVLEALNTMEEAKPTIFSEATEKLQYWLRKENVGKVAEGRQTFDMTTQTNNPAATALNTAVRMFKESGEPTCDNGPLVEMSDCFSRLLDRNEDYVYKYWGLQTKRRKVDIKGTKITKRIVIKVKKTMNRREFLRRSLTINTMTKDAERGKLKRRAIATPGVPIRLFVPAVEELARSVCSELEQSGLPVGGEEKKAKLGKTVQTILSKCYQDGISYTITADNTKWNETQSPSLFMMMCLRMTRGAPEWIRDYVSVACTLFHHKMVKLGPGIGMENELMGTQGRCKVEEIRGRKEQLNEKTKKMFENIEEYIGEDGLCSLSPGMLMGMFNMMSTVLGVCSLIQGQSRWLNVHEFNWDGLQSSDDSVVFFNARTEEGIENGMRMYYNLNKLMGMNMSTKKSYANITGTFEFTSNHYRHGFQDNLAMEIPSFVAAGVNPTTDVQIGCQLIKNSMVRGEMSIGTAVVALKCMIADLRGTYMCHRGDSGVKGAKMTIIKELWEKTSNKAGLLLADGGPNLYTLSTLHIPEPMLKWSLMDEDYKRRVFNPKNPFCSHGSNQKGEVASIMKAASRKEEMYDSVTSCHSYNTMRNRSILNTDNKALLHEERAYKEVVSLYEECFPSSSYKKPTGSVSISSAITNYLRIALRSENSGLTEDQKREIADYLG</sequence>